<dbReference type="PANTHER" id="PTHR21015:SF22">
    <property type="entry name" value="GLYCOSYLTRANSFERASE"/>
    <property type="match status" value="1"/>
</dbReference>
<evidence type="ECO:0000256" key="2">
    <source>
        <dbReference type="PIRSR" id="PIRSR620023-2"/>
    </source>
</evidence>
<sequence>MVRTMRVIIRADASLAIGSGHVMRCLTLAEALRAAGHTVAFICRAHDGHLSAVIAQAGFEVLVLTKPVASAFAQNTDTPYAHSAWLGVSEAKDFADCQPILADQRPDWLIIDHYAIGKPWQQNARQALPYAKILVIDDLADRAHDCDVLLDQNFGRQIGDYQNLVPSNCRLLLGTRYALLRDEFRQWREKSLSRRKHRTKANTILVNLGGVDQDNITLKILQCLNNCMDHSKALNVTVVMGKTAPHSASVQAFAKTAAFDCQVIINAHNMAELMAQADIAIGAAGSTTWERCCLGLPSVLLVLADNQRHIAAALQQARVVAVCAREQLADDLPDALAQVLNDYAALSRRAAALVDGRGATRVVNAMSYAARLCHARVRRATVEDMRQIWQWRNHDAVRQWMFGQDTIAWASHQRWFSRQLAAPNVRLLMFLIDAKPMGFVNITCQAVPYQTLTAGAAQTKRATWGFYLAPDCPRGQGWGFALAVLALADALNADNPPAVIDAQVLAHNTASIALHRKLGFVPSCQPNNTILPKSPDTDTSAPTVLNFVLAAQDFLF</sequence>
<evidence type="ECO:0000313" key="5">
    <source>
        <dbReference type="Proteomes" id="UP000092508"/>
    </source>
</evidence>
<dbReference type="PROSITE" id="PS51186">
    <property type="entry name" value="GNAT"/>
    <property type="match status" value="1"/>
</dbReference>
<dbReference type="NCBIfam" id="TIGR03590">
    <property type="entry name" value="PseG"/>
    <property type="match status" value="1"/>
</dbReference>
<proteinExistence type="predicted"/>
<name>A0A1B8Q9R0_9GAMM</name>
<keyword evidence="4" id="KW-0378">Hydrolase</keyword>
<dbReference type="Gene3D" id="3.40.50.2000">
    <property type="entry name" value="Glycogen Phosphorylase B"/>
    <property type="match status" value="1"/>
</dbReference>
<organism evidence="4 5">
    <name type="scientific">Faucicola atlantae</name>
    <dbReference type="NCBI Taxonomy" id="34059"/>
    <lineage>
        <taxon>Bacteria</taxon>
        <taxon>Pseudomonadati</taxon>
        <taxon>Pseudomonadota</taxon>
        <taxon>Gammaproteobacteria</taxon>
        <taxon>Moraxellales</taxon>
        <taxon>Moraxellaceae</taxon>
        <taxon>Faucicola</taxon>
    </lineage>
</organism>
<protein>
    <submittedName>
        <fullName evidence="4">UDP-2,4-diacetamido-2,4, 6-trideoxy-beta-L-altropyranose hydrolase</fullName>
    </submittedName>
</protein>
<feature type="binding site" evidence="2">
    <location>
        <position position="290"/>
    </location>
    <ligand>
        <name>substrate</name>
    </ligand>
</feature>
<dbReference type="Gene3D" id="3.40.630.30">
    <property type="match status" value="1"/>
</dbReference>
<evidence type="ECO:0000313" key="4">
    <source>
        <dbReference type="EMBL" id="OBX75861.1"/>
    </source>
</evidence>
<comment type="caution">
    <text evidence="4">The sequence shown here is derived from an EMBL/GenBank/DDBJ whole genome shotgun (WGS) entry which is preliminary data.</text>
</comment>
<feature type="domain" description="N-acetyltransferase" evidence="3">
    <location>
        <begin position="375"/>
        <end position="538"/>
    </location>
</feature>
<dbReference type="InterPro" id="IPR020023">
    <property type="entry name" value="PseG"/>
</dbReference>
<dbReference type="GO" id="GO:0016787">
    <property type="term" value="F:hydrolase activity"/>
    <property type="evidence" value="ECO:0007669"/>
    <property type="project" value="UniProtKB-KW"/>
</dbReference>
<dbReference type="STRING" id="34059.A9308_09580"/>
<evidence type="ECO:0000256" key="1">
    <source>
        <dbReference type="PIRSR" id="PIRSR620023-1"/>
    </source>
</evidence>
<evidence type="ECO:0000259" key="3">
    <source>
        <dbReference type="PROSITE" id="PS51186"/>
    </source>
</evidence>
<accession>A0A1B8Q9R0</accession>
<dbReference type="InterPro" id="IPR000182">
    <property type="entry name" value="GNAT_dom"/>
</dbReference>
<dbReference type="Gene3D" id="3.40.50.11190">
    <property type="match status" value="1"/>
</dbReference>
<dbReference type="SUPFAM" id="SSF55729">
    <property type="entry name" value="Acyl-CoA N-acyltransferases (Nat)"/>
    <property type="match status" value="1"/>
</dbReference>
<dbReference type="SUPFAM" id="SSF53756">
    <property type="entry name" value="UDP-Glycosyltransferase/glycogen phosphorylase"/>
    <property type="match status" value="1"/>
</dbReference>
<dbReference type="GO" id="GO:0016747">
    <property type="term" value="F:acyltransferase activity, transferring groups other than amino-acyl groups"/>
    <property type="evidence" value="ECO:0007669"/>
    <property type="project" value="InterPro"/>
</dbReference>
<dbReference type="Pfam" id="PF04101">
    <property type="entry name" value="Glyco_tran_28_C"/>
    <property type="match status" value="1"/>
</dbReference>
<dbReference type="Proteomes" id="UP000092508">
    <property type="component" value="Unassembled WGS sequence"/>
</dbReference>
<dbReference type="InterPro" id="IPR016181">
    <property type="entry name" value="Acyl_CoA_acyltransferase"/>
</dbReference>
<feature type="active site" description="Proton acceptor" evidence="1">
    <location>
        <position position="21"/>
    </location>
</feature>
<dbReference type="InterPro" id="IPR007235">
    <property type="entry name" value="Glyco_trans_28_C"/>
</dbReference>
<reference evidence="4 5" key="1">
    <citation type="submission" date="2016-06" db="EMBL/GenBank/DDBJ databases">
        <title>Draft genome of Moraxella atlantae CCUG 66109.</title>
        <authorList>
            <person name="Salva-Serra F."/>
            <person name="Engstrom-Jakobsson H."/>
            <person name="Thorell K."/>
            <person name="Gonzales-Siles L."/>
            <person name="Karlsson R."/>
            <person name="Boulund F."/>
            <person name="Engstrand L."/>
            <person name="Kristiansson E."/>
            <person name="Moore E."/>
        </authorList>
    </citation>
    <scope>NUCLEOTIDE SEQUENCE [LARGE SCALE GENOMIC DNA]</scope>
    <source>
        <strain evidence="4 5">CCUG 66109</strain>
    </source>
</reference>
<dbReference type="Pfam" id="PF13302">
    <property type="entry name" value="Acetyltransf_3"/>
    <property type="match status" value="1"/>
</dbReference>
<dbReference type="PANTHER" id="PTHR21015">
    <property type="entry name" value="UDP-N-ACETYLGLUCOSAMINE--N-ACETYLMURAMYL-(PENTAPEPTIDE) PYROPHOSPHORYL-UNDECAPRENOL N-ACETYLGLUCOSAMINE TRANSFERASE 1"/>
    <property type="match status" value="1"/>
</dbReference>
<dbReference type="AlphaFoldDB" id="A0A1B8Q9R0"/>
<gene>
    <name evidence="4" type="ORF">A9308_09580</name>
</gene>
<feature type="binding site" evidence="2">
    <location>
        <position position="181"/>
    </location>
    <ligand>
        <name>substrate</name>
    </ligand>
</feature>
<dbReference type="GO" id="GO:0016758">
    <property type="term" value="F:hexosyltransferase activity"/>
    <property type="evidence" value="ECO:0007669"/>
    <property type="project" value="InterPro"/>
</dbReference>
<dbReference type="EMBL" id="LZMZ01000037">
    <property type="protein sequence ID" value="OBX75861.1"/>
    <property type="molecule type" value="Genomic_DNA"/>
</dbReference>